<evidence type="ECO:0000256" key="2">
    <source>
        <dbReference type="ARBA" id="ARBA00022519"/>
    </source>
</evidence>
<keyword evidence="2" id="KW-0997">Cell inner membrane</keyword>
<sequence>MRTSKCLSKAYEEAIILPYDQDSKFVMMSDCHRGSGNWGDNFLLNQHLFWAALNDYYKEGFTYIELGDGDELWENRCMKEIIQVHSNAFWLMSRFYNEKRLYMIYGNHDKEKSNKKLFKKKCTEYYCETRKNVCPLFPSMQVYESLILEDRNSGNRIFLVHGHQGDFINDQAWRLGRFLVRYLWRTVELWGVKDPTRAGKNYNKKNKVEAHLKKWAEEENKMLITGHTHRPSFPKVGEPMYFNDGSCVHPRCITAIEIEKGAISLVKWHVMTRADRSLYVTREVLEGAVKIQDFFDSRIDV</sequence>
<dbReference type="GO" id="GO:0009245">
    <property type="term" value="P:lipid A biosynthetic process"/>
    <property type="evidence" value="ECO:0007669"/>
    <property type="project" value="TreeGrafter"/>
</dbReference>
<reference evidence="7" key="1">
    <citation type="submission" date="2020-08" db="EMBL/GenBank/DDBJ databases">
        <title>Genome public.</title>
        <authorList>
            <person name="Liu C."/>
            <person name="Sun Q."/>
        </authorList>
    </citation>
    <scope>NUCLEOTIDE SEQUENCE</scope>
    <source>
        <strain evidence="7">NSJ-12</strain>
    </source>
</reference>
<keyword evidence="5" id="KW-0464">Manganese</keyword>
<protein>
    <submittedName>
        <fullName evidence="7">Metallophosphoesterase family protein</fullName>
    </submittedName>
</protein>
<dbReference type="GO" id="GO:0046872">
    <property type="term" value="F:metal ion binding"/>
    <property type="evidence" value="ECO:0007669"/>
    <property type="project" value="UniProtKB-KW"/>
</dbReference>
<keyword evidence="8" id="KW-1185">Reference proteome</keyword>
<dbReference type="GO" id="GO:0008758">
    <property type="term" value="F:UDP-2,3-diacylglucosamine hydrolase activity"/>
    <property type="evidence" value="ECO:0007669"/>
    <property type="project" value="TreeGrafter"/>
</dbReference>
<dbReference type="RefSeq" id="WP_249333265.1">
    <property type="nucleotide sequence ID" value="NZ_JACRSY010000022.1"/>
</dbReference>
<dbReference type="Proteomes" id="UP000655830">
    <property type="component" value="Unassembled WGS sequence"/>
</dbReference>
<dbReference type="AlphaFoldDB" id="A0A926IA54"/>
<keyword evidence="3" id="KW-0479">Metal-binding</keyword>
<evidence type="ECO:0000256" key="3">
    <source>
        <dbReference type="ARBA" id="ARBA00022723"/>
    </source>
</evidence>
<organism evidence="7 8">
    <name type="scientific">Zhenhengia yiwuensis</name>
    <dbReference type="NCBI Taxonomy" id="2763666"/>
    <lineage>
        <taxon>Bacteria</taxon>
        <taxon>Bacillati</taxon>
        <taxon>Bacillota</taxon>
        <taxon>Clostridia</taxon>
        <taxon>Lachnospirales</taxon>
        <taxon>Lachnospiraceae</taxon>
        <taxon>Zhenhengia</taxon>
    </lineage>
</organism>
<name>A0A926IA54_9FIRM</name>
<dbReference type="InterPro" id="IPR004843">
    <property type="entry name" value="Calcineurin-like_PHP"/>
</dbReference>
<evidence type="ECO:0000313" key="7">
    <source>
        <dbReference type="EMBL" id="MBC8580490.1"/>
    </source>
</evidence>
<dbReference type="PANTHER" id="PTHR34990:SF2">
    <property type="entry name" value="BLL8164 PROTEIN"/>
    <property type="match status" value="1"/>
</dbReference>
<evidence type="ECO:0000256" key="1">
    <source>
        <dbReference type="ARBA" id="ARBA00022475"/>
    </source>
</evidence>
<dbReference type="EMBL" id="JACRSY010000022">
    <property type="protein sequence ID" value="MBC8580490.1"/>
    <property type="molecule type" value="Genomic_DNA"/>
</dbReference>
<evidence type="ECO:0000313" key="8">
    <source>
        <dbReference type="Proteomes" id="UP000655830"/>
    </source>
</evidence>
<gene>
    <name evidence="7" type="ORF">H8718_13220</name>
</gene>
<dbReference type="Gene3D" id="3.60.21.10">
    <property type="match status" value="1"/>
</dbReference>
<proteinExistence type="predicted"/>
<evidence type="ECO:0000256" key="5">
    <source>
        <dbReference type="ARBA" id="ARBA00023211"/>
    </source>
</evidence>
<dbReference type="InterPro" id="IPR043461">
    <property type="entry name" value="LpxH-like"/>
</dbReference>
<comment type="caution">
    <text evidence="7">The sequence shown here is derived from an EMBL/GenBank/DDBJ whole genome shotgun (WGS) entry which is preliminary data.</text>
</comment>
<feature type="domain" description="Calcineurin-like phosphoesterase" evidence="6">
    <location>
        <begin position="24"/>
        <end position="231"/>
    </location>
</feature>
<evidence type="ECO:0000256" key="4">
    <source>
        <dbReference type="ARBA" id="ARBA00023136"/>
    </source>
</evidence>
<evidence type="ECO:0000259" key="6">
    <source>
        <dbReference type="Pfam" id="PF00149"/>
    </source>
</evidence>
<dbReference type="PANTHER" id="PTHR34990">
    <property type="entry name" value="UDP-2,3-DIACYLGLUCOSAMINE HYDROLASE-RELATED"/>
    <property type="match status" value="1"/>
</dbReference>
<dbReference type="Pfam" id="PF00149">
    <property type="entry name" value="Metallophos"/>
    <property type="match status" value="1"/>
</dbReference>
<keyword evidence="4" id="KW-0472">Membrane</keyword>
<accession>A0A926IA54</accession>
<dbReference type="InterPro" id="IPR029052">
    <property type="entry name" value="Metallo-depent_PP-like"/>
</dbReference>
<dbReference type="SUPFAM" id="SSF56300">
    <property type="entry name" value="Metallo-dependent phosphatases"/>
    <property type="match status" value="1"/>
</dbReference>
<keyword evidence="1" id="KW-1003">Cell membrane</keyword>
<dbReference type="GO" id="GO:0016020">
    <property type="term" value="C:membrane"/>
    <property type="evidence" value="ECO:0007669"/>
    <property type="project" value="GOC"/>
</dbReference>